<accession>A0AAN8ZP64</accession>
<dbReference type="AlphaFoldDB" id="A0AAN8ZP64"/>
<organism evidence="3 4">
    <name type="scientific">Dillenia turbinata</name>
    <dbReference type="NCBI Taxonomy" id="194707"/>
    <lineage>
        <taxon>Eukaryota</taxon>
        <taxon>Viridiplantae</taxon>
        <taxon>Streptophyta</taxon>
        <taxon>Embryophyta</taxon>
        <taxon>Tracheophyta</taxon>
        <taxon>Spermatophyta</taxon>
        <taxon>Magnoliopsida</taxon>
        <taxon>eudicotyledons</taxon>
        <taxon>Gunneridae</taxon>
        <taxon>Pentapetalae</taxon>
        <taxon>Dilleniales</taxon>
        <taxon>Dilleniaceae</taxon>
        <taxon>Dillenia</taxon>
    </lineage>
</organism>
<dbReference type="SUPFAM" id="SSF53474">
    <property type="entry name" value="alpha/beta-Hydrolases"/>
    <property type="match status" value="1"/>
</dbReference>
<keyword evidence="3" id="KW-0645">Protease</keyword>
<keyword evidence="4" id="KW-1185">Reference proteome</keyword>
<dbReference type="Proteomes" id="UP001370490">
    <property type="component" value="Unassembled WGS sequence"/>
</dbReference>
<reference evidence="3 4" key="1">
    <citation type="submission" date="2023-12" db="EMBL/GenBank/DDBJ databases">
        <title>A high-quality genome assembly for Dillenia turbinata (Dilleniales).</title>
        <authorList>
            <person name="Chanderbali A."/>
        </authorList>
    </citation>
    <scope>NUCLEOTIDE SEQUENCE [LARGE SCALE GENOMIC DNA]</scope>
    <source>
        <strain evidence="3">LSX21</strain>
        <tissue evidence="3">Leaf</tissue>
    </source>
</reference>
<protein>
    <submittedName>
        <fullName evidence="3">Peptidase S10, serine carboxypeptidase</fullName>
    </submittedName>
</protein>
<dbReference type="EMBL" id="JBAMMX010000004">
    <property type="protein sequence ID" value="KAK6941538.1"/>
    <property type="molecule type" value="Genomic_DNA"/>
</dbReference>
<evidence type="ECO:0000256" key="2">
    <source>
        <dbReference type="SAM" id="SignalP"/>
    </source>
</evidence>
<gene>
    <name evidence="3" type="ORF">RJ641_026915</name>
</gene>
<dbReference type="Gene3D" id="3.40.50.1820">
    <property type="entry name" value="alpha/beta hydrolase"/>
    <property type="match status" value="1"/>
</dbReference>
<keyword evidence="2" id="KW-0732">Signal</keyword>
<comment type="similarity">
    <text evidence="1">Belongs to the peptidase S10 family.</text>
</comment>
<feature type="signal peptide" evidence="2">
    <location>
        <begin position="1"/>
        <end position="21"/>
    </location>
</feature>
<dbReference type="GO" id="GO:0005773">
    <property type="term" value="C:vacuole"/>
    <property type="evidence" value="ECO:0007669"/>
    <property type="project" value="TreeGrafter"/>
</dbReference>
<evidence type="ECO:0000313" key="3">
    <source>
        <dbReference type="EMBL" id="KAK6941538.1"/>
    </source>
</evidence>
<dbReference type="Pfam" id="PF00450">
    <property type="entry name" value="Peptidase_S10"/>
    <property type="match status" value="2"/>
</dbReference>
<sequence>MEKFNVLHLLSILSLFVLASAISDHLKLPKVKFPKIQVEKLIRELNLFPEDPIVIWLTGGHGCSSELTIFYENMSFTISKNFSDKHDDIHHNEEGSTYWDVYDFLHAFFAERPQFVENDFYIIGESYSGHYILAFAARVHQGNKAKEGIHINLKGFAIGYGLTNPEIQYKAYTDYALDMGIISKTNYDHINKYLAWLHISFATPYSTGSCAGDTNFYDIRKKTEGNLCYDFSNMEQFLNKKFVREALGVGELEFVSCSLTVY</sequence>
<dbReference type="PANTHER" id="PTHR11802">
    <property type="entry name" value="SERINE PROTEASE FAMILY S10 SERINE CARBOXYPEPTIDASE"/>
    <property type="match status" value="1"/>
</dbReference>
<dbReference type="InterPro" id="IPR029058">
    <property type="entry name" value="AB_hydrolase_fold"/>
</dbReference>
<feature type="chain" id="PRO_5042889764" evidence="2">
    <location>
        <begin position="22"/>
        <end position="262"/>
    </location>
</feature>
<comment type="caution">
    <text evidence="3">The sequence shown here is derived from an EMBL/GenBank/DDBJ whole genome shotgun (WGS) entry which is preliminary data.</text>
</comment>
<name>A0AAN8ZP64_9MAGN</name>
<evidence type="ECO:0000313" key="4">
    <source>
        <dbReference type="Proteomes" id="UP001370490"/>
    </source>
</evidence>
<keyword evidence="3" id="KW-0121">Carboxypeptidase</keyword>
<proteinExistence type="inferred from homology"/>
<keyword evidence="3" id="KW-0378">Hydrolase</keyword>
<dbReference type="InterPro" id="IPR001563">
    <property type="entry name" value="Peptidase_S10"/>
</dbReference>
<dbReference type="GO" id="GO:0006508">
    <property type="term" value="P:proteolysis"/>
    <property type="evidence" value="ECO:0007669"/>
    <property type="project" value="InterPro"/>
</dbReference>
<dbReference type="PANTHER" id="PTHR11802:SF446">
    <property type="entry name" value="SERINE CARBOXYPEPTIDASE-LIKE 49"/>
    <property type="match status" value="1"/>
</dbReference>
<dbReference type="GO" id="GO:0004185">
    <property type="term" value="F:serine-type carboxypeptidase activity"/>
    <property type="evidence" value="ECO:0007669"/>
    <property type="project" value="InterPro"/>
</dbReference>
<evidence type="ECO:0000256" key="1">
    <source>
        <dbReference type="ARBA" id="ARBA00009431"/>
    </source>
</evidence>